<dbReference type="EMBL" id="VITR01000006">
    <property type="protein sequence ID" value="TWB42439.1"/>
    <property type="molecule type" value="Genomic_DNA"/>
</dbReference>
<organism evidence="3 4">
    <name type="scientific">Nitrospirillum amazonense</name>
    <dbReference type="NCBI Taxonomy" id="28077"/>
    <lineage>
        <taxon>Bacteria</taxon>
        <taxon>Pseudomonadati</taxon>
        <taxon>Pseudomonadota</taxon>
        <taxon>Alphaproteobacteria</taxon>
        <taxon>Rhodospirillales</taxon>
        <taxon>Azospirillaceae</taxon>
        <taxon>Nitrospirillum</taxon>
    </lineage>
</organism>
<dbReference type="Gene3D" id="3.20.20.140">
    <property type="entry name" value="Metal-dependent hydrolases"/>
    <property type="match status" value="1"/>
</dbReference>
<dbReference type="InterPro" id="IPR032466">
    <property type="entry name" value="Metal_Hydrolase"/>
</dbReference>
<evidence type="ECO:0000259" key="2">
    <source>
        <dbReference type="Pfam" id="PF01979"/>
    </source>
</evidence>
<dbReference type="PANTHER" id="PTHR43135:SF3">
    <property type="entry name" value="ALPHA-D-RIBOSE 1-METHYLPHOSPHONATE 5-TRIPHOSPHATE DIPHOSPHATASE"/>
    <property type="match status" value="1"/>
</dbReference>
<keyword evidence="1" id="KW-0732">Signal</keyword>
<dbReference type="Pfam" id="PF01979">
    <property type="entry name" value="Amidohydro_1"/>
    <property type="match status" value="1"/>
</dbReference>
<reference evidence="3 4" key="1">
    <citation type="submission" date="2019-06" db="EMBL/GenBank/DDBJ databases">
        <title>Genomic Encyclopedia of Type Strains, Phase IV (KMG-V): Genome sequencing to study the core and pangenomes of soil and plant-associated prokaryotes.</title>
        <authorList>
            <person name="Whitman W."/>
        </authorList>
    </citation>
    <scope>NUCLEOTIDE SEQUENCE [LARGE SCALE GENOMIC DNA]</scope>
    <source>
        <strain evidence="3 4">BR 11622</strain>
    </source>
</reference>
<keyword evidence="4" id="KW-1185">Reference proteome</keyword>
<accession>A0A560H9G5</accession>
<sequence>MSDRTTVPKSARPKPARRLMAGLGALALGLLAAAGAAQAEAVLVTADHMVDVLSGKVVDRPAVLIVDGRIAAVGTQGAVTAPADARTVALPGLTLLPGLIDMHTHLTIQPTWNGYESLGVSTADKAIAGVANARLTLMAGFTAVRNVGADGFTDVALRNAIDSGLVPGPRMKVSGPLLGATGGHCDENLLPADYGRVGEGVADGPWAMVQKVRWVKKFGADLVKVCATGGVLSKGDSPGAQQLTQEELDAIAKEAHALGMRVAAHAHGTEGIKASIRAGIDTIEHASLIDDEGIEMAKKRGTWLGMDIYDDDYILAEGAKAGMLPESLEKERKIGRVQRENFAKAVKAGVKMIFSTDAGVYPHGDNGKQFAKMVQWGMTPLEAIRAATRNAAEAMGTTQDIGAVAVGRYGDLVAVKGDPLADVTLLEHIPVVIKGGEVVKDQR</sequence>
<dbReference type="GO" id="GO:0016810">
    <property type="term" value="F:hydrolase activity, acting on carbon-nitrogen (but not peptide) bonds"/>
    <property type="evidence" value="ECO:0007669"/>
    <property type="project" value="InterPro"/>
</dbReference>
<feature type="signal peptide" evidence="1">
    <location>
        <begin position="1"/>
        <end position="39"/>
    </location>
</feature>
<protein>
    <submittedName>
        <fullName evidence="3">Imidazolonepropionase-like amidohydrolase</fullName>
    </submittedName>
</protein>
<proteinExistence type="predicted"/>
<dbReference type="SUPFAM" id="SSF51338">
    <property type="entry name" value="Composite domain of metallo-dependent hydrolases"/>
    <property type="match status" value="2"/>
</dbReference>
<dbReference type="AlphaFoldDB" id="A0A560H9G5"/>
<evidence type="ECO:0000313" key="3">
    <source>
        <dbReference type="EMBL" id="TWB42439.1"/>
    </source>
</evidence>
<comment type="caution">
    <text evidence="3">The sequence shown here is derived from an EMBL/GenBank/DDBJ whole genome shotgun (WGS) entry which is preliminary data.</text>
</comment>
<evidence type="ECO:0000313" key="4">
    <source>
        <dbReference type="Proteomes" id="UP000315751"/>
    </source>
</evidence>
<dbReference type="InterPro" id="IPR051781">
    <property type="entry name" value="Metallo-dep_Hydrolase"/>
</dbReference>
<dbReference type="InterPro" id="IPR006680">
    <property type="entry name" value="Amidohydro-rel"/>
</dbReference>
<dbReference type="Gene3D" id="2.30.40.10">
    <property type="entry name" value="Urease, subunit C, domain 1"/>
    <property type="match status" value="1"/>
</dbReference>
<dbReference type="Proteomes" id="UP000315751">
    <property type="component" value="Unassembled WGS sequence"/>
</dbReference>
<dbReference type="CDD" id="cd01299">
    <property type="entry name" value="Met_dep_hydrolase_A"/>
    <property type="match status" value="1"/>
</dbReference>
<feature type="chain" id="PRO_5022247291" evidence="1">
    <location>
        <begin position="40"/>
        <end position="443"/>
    </location>
</feature>
<dbReference type="PANTHER" id="PTHR43135">
    <property type="entry name" value="ALPHA-D-RIBOSE 1-METHYLPHOSPHONATE 5-TRIPHOSPHATE DIPHOSPHATASE"/>
    <property type="match status" value="1"/>
</dbReference>
<dbReference type="InterPro" id="IPR011059">
    <property type="entry name" value="Metal-dep_hydrolase_composite"/>
</dbReference>
<dbReference type="RefSeq" id="WP_246130318.1">
    <property type="nucleotide sequence ID" value="NZ_VITR01000006.1"/>
</dbReference>
<dbReference type="InterPro" id="IPR057744">
    <property type="entry name" value="OTAase-like"/>
</dbReference>
<feature type="domain" description="Amidohydrolase-related" evidence="2">
    <location>
        <begin position="94"/>
        <end position="439"/>
    </location>
</feature>
<dbReference type="SUPFAM" id="SSF51556">
    <property type="entry name" value="Metallo-dependent hydrolases"/>
    <property type="match status" value="1"/>
</dbReference>
<gene>
    <name evidence="3" type="ORF">FBZ90_10633</name>
</gene>
<evidence type="ECO:0000256" key="1">
    <source>
        <dbReference type="SAM" id="SignalP"/>
    </source>
</evidence>
<name>A0A560H9G5_9PROT</name>
<keyword evidence="3" id="KW-0378">Hydrolase</keyword>